<evidence type="ECO:0000256" key="1">
    <source>
        <dbReference type="SAM" id="MobiDB-lite"/>
    </source>
</evidence>
<dbReference type="STRING" id="370764.SAMN04489810_2933"/>
<dbReference type="EMBL" id="LT629692">
    <property type="protein sequence ID" value="SDH38216.1"/>
    <property type="molecule type" value="Genomic_DNA"/>
</dbReference>
<evidence type="ECO:0000313" key="3">
    <source>
        <dbReference type="Proteomes" id="UP000199009"/>
    </source>
</evidence>
<sequence>MSTDDEADAAASDDMKRKFKEALDKKNAKHREGEAHLDGDSSIHGAHGAAQTKREFRRKSG</sequence>
<evidence type="ECO:0000313" key="2">
    <source>
        <dbReference type="EMBL" id="SDH38216.1"/>
    </source>
</evidence>
<keyword evidence="3" id="KW-1185">Reference proteome</keyword>
<organism evidence="2 3">
    <name type="scientific">Microbacterium pygmaeum</name>
    <dbReference type="NCBI Taxonomy" id="370764"/>
    <lineage>
        <taxon>Bacteria</taxon>
        <taxon>Bacillati</taxon>
        <taxon>Actinomycetota</taxon>
        <taxon>Actinomycetes</taxon>
        <taxon>Micrococcales</taxon>
        <taxon>Microbacteriaceae</taxon>
        <taxon>Microbacterium</taxon>
    </lineage>
</organism>
<dbReference type="AlphaFoldDB" id="A0A1G8BY98"/>
<reference evidence="2 3" key="1">
    <citation type="submission" date="2016-10" db="EMBL/GenBank/DDBJ databases">
        <authorList>
            <person name="de Groot N.N."/>
        </authorList>
    </citation>
    <scope>NUCLEOTIDE SEQUENCE [LARGE SCALE GENOMIC DNA]</scope>
    <source>
        <strain evidence="2 3">DSM 23142</strain>
    </source>
</reference>
<gene>
    <name evidence="2" type="ORF">SAMN04489810_2933</name>
</gene>
<name>A0A1G8BY98_9MICO</name>
<accession>A0A1G8BY98</accession>
<dbReference type="RefSeq" id="WP_091491655.1">
    <property type="nucleotide sequence ID" value="NZ_LT629692.1"/>
</dbReference>
<feature type="compositionally biased region" description="Basic and acidic residues" evidence="1">
    <location>
        <begin position="13"/>
        <end position="41"/>
    </location>
</feature>
<dbReference type="InterPro" id="IPR035172">
    <property type="entry name" value="DUF5302"/>
</dbReference>
<dbReference type="OrthoDB" id="4319558at2"/>
<dbReference type="Pfam" id="PF17227">
    <property type="entry name" value="DUF5302"/>
    <property type="match status" value="1"/>
</dbReference>
<proteinExistence type="predicted"/>
<protein>
    <recommendedName>
        <fullName evidence="4">DUF5302 domain-containing protein</fullName>
    </recommendedName>
</protein>
<feature type="region of interest" description="Disordered" evidence="1">
    <location>
        <begin position="1"/>
        <end position="61"/>
    </location>
</feature>
<dbReference type="Proteomes" id="UP000199009">
    <property type="component" value="Chromosome I"/>
</dbReference>
<evidence type="ECO:0008006" key="4">
    <source>
        <dbReference type="Google" id="ProtNLM"/>
    </source>
</evidence>